<comment type="caution">
    <text evidence="1">The sequence shown here is derived from an EMBL/GenBank/DDBJ whole genome shotgun (WGS) entry which is preliminary data.</text>
</comment>
<protein>
    <submittedName>
        <fullName evidence="1">Uncharacterized protein</fullName>
    </submittedName>
</protein>
<reference evidence="1" key="1">
    <citation type="submission" date="2020-07" db="EMBL/GenBank/DDBJ databases">
        <title>Multicomponent nature underlies the extraordinary mechanical properties of spider dragline silk.</title>
        <authorList>
            <person name="Kono N."/>
            <person name="Nakamura H."/>
            <person name="Mori M."/>
            <person name="Yoshida Y."/>
            <person name="Ohtoshi R."/>
            <person name="Malay A.D."/>
            <person name="Moran D.A.P."/>
            <person name="Tomita M."/>
            <person name="Numata K."/>
            <person name="Arakawa K."/>
        </authorList>
    </citation>
    <scope>NUCLEOTIDE SEQUENCE</scope>
</reference>
<sequence length="116" mass="13311">MPRIDHSKLKPLFSILNNPLMKFGGEYADTTIVIVKMPNLLNSYNKHIVGGDHFDWFWLDIIPVKFVGKVALVSFYTFTGYGYMVKAWIIHKIFNKNVLNEGVPKNCNKTVHLKGL</sequence>
<accession>A0A8X6FS36</accession>
<evidence type="ECO:0000313" key="1">
    <source>
        <dbReference type="EMBL" id="GFQ87383.1"/>
    </source>
</evidence>
<dbReference type="EMBL" id="BMAO01033151">
    <property type="protein sequence ID" value="GFQ87383.1"/>
    <property type="molecule type" value="Genomic_DNA"/>
</dbReference>
<dbReference type="AlphaFoldDB" id="A0A8X6FS36"/>
<evidence type="ECO:0000313" key="2">
    <source>
        <dbReference type="Proteomes" id="UP000887116"/>
    </source>
</evidence>
<name>A0A8X6FS36_TRICU</name>
<gene>
    <name evidence="1" type="ORF">TNCT_645841</name>
</gene>
<keyword evidence="2" id="KW-1185">Reference proteome</keyword>
<organism evidence="1 2">
    <name type="scientific">Trichonephila clavata</name>
    <name type="common">Joro spider</name>
    <name type="synonym">Nephila clavata</name>
    <dbReference type="NCBI Taxonomy" id="2740835"/>
    <lineage>
        <taxon>Eukaryota</taxon>
        <taxon>Metazoa</taxon>
        <taxon>Ecdysozoa</taxon>
        <taxon>Arthropoda</taxon>
        <taxon>Chelicerata</taxon>
        <taxon>Arachnida</taxon>
        <taxon>Araneae</taxon>
        <taxon>Araneomorphae</taxon>
        <taxon>Entelegynae</taxon>
        <taxon>Araneoidea</taxon>
        <taxon>Nephilidae</taxon>
        <taxon>Trichonephila</taxon>
    </lineage>
</organism>
<proteinExistence type="predicted"/>
<dbReference type="Proteomes" id="UP000887116">
    <property type="component" value="Unassembled WGS sequence"/>
</dbReference>